<dbReference type="PANTHER" id="PTHR18964:SF149">
    <property type="entry name" value="BIFUNCTIONAL UDP-N-ACETYLGLUCOSAMINE 2-EPIMERASE_N-ACETYLMANNOSAMINE KINASE"/>
    <property type="match status" value="1"/>
</dbReference>
<evidence type="ECO:0000256" key="1">
    <source>
        <dbReference type="ARBA" id="ARBA00006479"/>
    </source>
</evidence>
<comment type="caution">
    <text evidence="2">The sequence shown here is derived from an EMBL/GenBank/DDBJ whole genome shotgun (WGS) entry which is preliminary data.</text>
</comment>
<gene>
    <name evidence="2" type="ORF">CVS27_03750</name>
</gene>
<name>A0A2S4A0J6_ARTGL</name>
<dbReference type="PANTHER" id="PTHR18964">
    <property type="entry name" value="ROK (REPRESSOR, ORF, KINASE) FAMILY"/>
    <property type="match status" value="1"/>
</dbReference>
<evidence type="ECO:0000313" key="3">
    <source>
        <dbReference type="Proteomes" id="UP000237061"/>
    </source>
</evidence>
<accession>A0A2S4A0J6</accession>
<keyword evidence="2" id="KW-0418">Kinase</keyword>
<keyword evidence="2" id="KW-0808">Transferase</keyword>
<dbReference type="SUPFAM" id="SSF46785">
    <property type="entry name" value="Winged helix' DNA-binding domain"/>
    <property type="match status" value="1"/>
</dbReference>
<dbReference type="Gene3D" id="1.10.10.10">
    <property type="entry name" value="Winged helix-like DNA-binding domain superfamily/Winged helix DNA-binding domain"/>
    <property type="match status" value="1"/>
</dbReference>
<dbReference type="AlphaFoldDB" id="A0A2S4A0J6"/>
<protein>
    <submittedName>
        <fullName evidence="2">Sugar kinase</fullName>
    </submittedName>
</protein>
<sequence length="407" mass="42513">MYITRPDVKGQLLELTANTPQQLRQTNMSAILSVMRRSGALTGTDLIEATGLARATVIAVCDDLIQAGWVRELPAQRTAVQKGRPARVFEFDAAAGVVVGLDFGVAKTTALVADLRGNILAKATERLVEFTAPDAERLASIDKAIRTALASAGVTHEAVLVAGLGIAAPVDRAGNIPHSQPFWENFDIGIQENLRDRYGWPVLLGNDANLAAMAERWIGVAAGSDDLAVMLAGERIGFGLMESGRLLHGASGRSGEAGLLHLVHGVGTPEGIAVLARDMALLACKKGLPKTVLSTLAGDITAEAVFAAAAGGDAVAARILDDIAKRMARVISLIATFFDPELVVIGGAVAESSAVLLKPLQAELTTLMPNPPKVAVSTLGDAIVTLGAVRLALDYVEKHALELVPRA</sequence>
<dbReference type="InterPro" id="IPR036390">
    <property type="entry name" value="WH_DNA-bd_sf"/>
</dbReference>
<dbReference type="CDD" id="cd23763">
    <property type="entry name" value="ASKHA_ATPase_ROK"/>
    <property type="match status" value="1"/>
</dbReference>
<reference evidence="2 3" key="1">
    <citation type="submission" date="2018-01" db="EMBL/GenBank/DDBJ databases">
        <title>Arthrobacter sp. nov., from glaciers in China.</title>
        <authorList>
            <person name="Liu Q."/>
            <person name="Xin Y.-H."/>
        </authorList>
    </citation>
    <scope>NUCLEOTIDE SEQUENCE [LARGE SCALE GENOMIC DNA]</scope>
    <source>
        <strain evidence="2 3">HLT2-12-2</strain>
    </source>
</reference>
<keyword evidence="3" id="KW-1185">Reference proteome</keyword>
<dbReference type="Proteomes" id="UP000237061">
    <property type="component" value="Unassembled WGS sequence"/>
</dbReference>
<dbReference type="SUPFAM" id="SSF53067">
    <property type="entry name" value="Actin-like ATPase domain"/>
    <property type="match status" value="1"/>
</dbReference>
<dbReference type="Gene3D" id="3.30.420.40">
    <property type="match status" value="2"/>
</dbReference>
<dbReference type="InterPro" id="IPR043129">
    <property type="entry name" value="ATPase_NBD"/>
</dbReference>
<dbReference type="RefSeq" id="WP_103464389.1">
    <property type="nucleotide sequence ID" value="NZ_PPXC01000002.1"/>
</dbReference>
<dbReference type="InterPro" id="IPR000600">
    <property type="entry name" value="ROK"/>
</dbReference>
<dbReference type="GO" id="GO:0016301">
    <property type="term" value="F:kinase activity"/>
    <property type="evidence" value="ECO:0007669"/>
    <property type="project" value="UniProtKB-KW"/>
</dbReference>
<dbReference type="Pfam" id="PF00480">
    <property type="entry name" value="ROK"/>
    <property type="match status" value="1"/>
</dbReference>
<dbReference type="InterPro" id="IPR036388">
    <property type="entry name" value="WH-like_DNA-bd_sf"/>
</dbReference>
<dbReference type="EMBL" id="PPXC01000002">
    <property type="protein sequence ID" value="POH74983.1"/>
    <property type="molecule type" value="Genomic_DNA"/>
</dbReference>
<evidence type="ECO:0000313" key="2">
    <source>
        <dbReference type="EMBL" id="POH74983.1"/>
    </source>
</evidence>
<organism evidence="2 3">
    <name type="scientific">Arthrobacter glacialis</name>
    <dbReference type="NCBI Taxonomy" id="1664"/>
    <lineage>
        <taxon>Bacteria</taxon>
        <taxon>Bacillati</taxon>
        <taxon>Actinomycetota</taxon>
        <taxon>Actinomycetes</taxon>
        <taxon>Micrococcales</taxon>
        <taxon>Micrococcaceae</taxon>
        <taxon>Arthrobacter</taxon>
    </lineage>
</organism>
<comment type="similarity">
    <text evidence="1">Belongs to the ROK (NagC/XylR) family.</text>
</comment>
<proteinExistence type="inferred from homology"/>